<dbReference type="EMBL" id="LDOU01000006">
    <property type="protein sequence ID" value="KLV10317.1"/>
    <property type="molecule type" value="Genomic_DNA"/>
</dbReference>
<comment type="similarity">
    <text evidence="3">Belongs to the FAD-dependent oxidoreductase family.</text>
</comment>
<evidence type="ECO:0000256" key="3">
    <source>
        <dbReference type="ARBA" id="ARBA00006442"/>
    </source>
</evidence>
<keyword evidence="7" id="KW-0560">Oxidoreductase</keyword>
<dbReference type="PATRIC" id="fig|320778.3.peg.1531"/>
<evidence type="ECO:0000256" key="2">
    <source>
        <dbReference type="ARBA" id="ARBA00004496"/>
    </source>
</evidence>
<feature type="domain" description="Rubredoxin binding" evidence="10">
    <location>
        <begin position="309"/>
        <end position="384"/>
    </location>
</feature>
<evidence type="ECO:0000313" key="11">
    <source>
        <dbReference type="EMBL" id="KLV10317.1"/>
    </source>
</evidence>
<dbReference type="RefSeq" id="WP_047884480.1">
    <property type="nucleotide sequence ID" value="NZ_LDOU01000006.1"/>
</dbReference>
<evidence type="ECO:0000259" key="10">
    <source>
        <dbReference type="Pfam" id="PF18113"/>
    </source>
</evidence>
<name>A0A0J1K7K2_9GAMM</name>
<dbReference type="GO" id="GO:0005737">
    <property type="term" value="C:cytoplasm"/>
    <property type="evidence" value="ECO:0007669"/>
    <property type="project" value="UniProtKB-SubCell"/>
</dbReference>
<dbReference type="AlphaFoldDB" id="A0A0J1K7K2"/>
<dbReference type="Gene3D" id="3.30.390.120">
    <property type="match status" value="1"/>
</dbReference>
<dbReference type="InterPro" id="IPR050260">
    <property type="entry name" value="FAD-bd_OxRdtase"/>
</dbReference>
<comment type="subcellular location">
    <subcellularLocation>
        <location evidence="2">Cytoplasm</location>
    </subcellularLocation>
</comment>
<organism evidence="11 12">
    <name type="scientific">Photobacterium ganghwense</name>
    <dbReference type="NCBI Taxonomy" id="320778"/>
    <lineage>
        <taxon>Bacteria</taxon>
        <taxon>Pseudomonadati</taxon>
        <taxon>Pseudomonadota</taxon>
        <taxon>Gammaproteobacteria</taxon>
        <taxon>Vibrionales</taxon>
        <taxon>Vibrionaceae</taxon>
        <taxon>Photobacterium</taxon>
    </lineage>
</organism>
<evidence type="ECO:0000259" key="9">
    <source>
        <dbReference type="Pfam" id="PF07992"/>
    </source>
</evidence>
<dbReference type="NCBIfam" id="NF003437">
    <property type="entry name" value="PRK04965.1"/>
    <property type="match status" value="1"/>
</dbReference>
<keyword evidence="8" id="KW-0520">NAD</keyword>
<dbReference type="Pfam" id="PF07992">
    <property type="entry name" value="Pyr_redox_2"/>
    <property type="match status" value="1"/>
</dbReference>
<evidence type="ECO:0000256" key="5">
    <source>
        <dbReference type="ARBA" id="ARBA00022630"/>
    </source>
</evidence>
<evidence type="ECO:0000256" key="1">
    <source>
        <dbReference type="ARBA" id="ARBA00001974"/>
    </source>
</evidence>
<dbReference type="Gene3D" id="3.50.50.60">
    <property type="entry name" value="FAD/NAD(P)-binding domain"/>
    <property type="match status" value="2"/>
</dbReference>
<comment type="caution">
    <text evidence="11">The sequence shown here is derived from an EMBL/GenBank/DDBJ whole genome shotgun (WGS) entry which is preliminary data.</text>
</comment>
<keyword evidence="4" id="KW-0963">Cytoplasm</keyword>
<evidence type="ECO:0000256" key="7">
    <source>
        <dbReference type="ARBA" id="ARBA00023002"/>
    </source>
</evidence>
<dbReference type="PRINTS" id="PR00411">
    <property type="entry name" value="PNDRDTASEI"/>
</dbReference>
<dbReference type="STRING" id="320778.ABT57_07090"/>
<dbReference type="Pfam" id="PF18113">
    <property type="entry name" value="Rbx_binding"/>
    <property type="match status" value="1"/>
</dbReference>
<dbReference type="PANTHER" id="PTHR43429:SF3">
    <property type="entry name" value="NITRITE REDUCTASE [NAD(P)H]"/>
    <property type="match status" value="1"/>
</dbReference>
<dbReference type="OrthoDB" id="9808980at2"/>
<comment type="cofactor">
    <cofactor evidence="1">
        <name>FAD</name>
        <dbReference type="ChEBI" id="CHEBI:57692"/>
    </cofactor>
</comment>
<evidence type="ECO:0000313" key="12">
    <source>
        <dbReference type="Proteomes" id="UP000035909"/>
    </source>
</evidence>
<dbReference type="GO" id="GO:0016491">
    <property type="term" value="F:oxidoreductase activity"/>
    <property type="evidence" value="ECO:0007669"/>
    <property type="project" value="UniProtKB-KW"/>
</dbReference>
<reference evidence="11 12" key="1">
    <citation type="submission" date="2015-05" db="EMBL/GenBank/DDBJ databases">
        <title>Photobacterium galathea sp. nov.</title>
        <authorList>
            <person name="Machado H."/>
            <person name="Gram L."/>
        </authorList>
    </citation>
    <scope>NUCLEOTIDE SEQUENCE [LARGE SCALE GENOMIC DNA]</scope>
    <source>
        <strain evidence="11 12">DSM 22954</strain>
    </source>
</reference>
<gene>
    <name evidence="11" type="ORF">ABT57_07090</name>
</gene>
<evidence type="ECO:0000256" key="4">
    <source>
        <dbReference type="ARBA" id="ARBA00022490"/>
    </source>
</evidence>
<dbReference type="InterPro" id="IPR036188">
    <property type="entry name" value="FAD/NAD-bd_sf"/>
</dbReference>
<proteinExistence type="inferred from homology"/>
<dbReference type="PRINTS" id="PR00368">
    <property type="entry name" value="FADPNR"/>
</dbReference>
<evidence type="ECO:0000256" key="8">
    <source>
        <dbReference type="ARBA" id="ARBA00023027"/>
    </source>
</evidence>
<keyword evidence="12" id="KW-1185">Reference proteome</keyword>
<feature type="domain" description="FAD/NAD(P)-binding" evidence="9">
    <location>
        <begin position="4"/>
        <end position="281"/>
    </location>
</feature>
<sequence>MTYPVVIIGSGFAAYQLVKAIRRADQQIPIHVFTADDGHDYNKPDLSHVFTRLQTAGDLIRMTGEDFAKEYQIELHSRCRVEAIDPDAHQVFAEGCALTYSKLVLATGARTFVPDVTGSATDRIVTLNSLSEYEAAQQQLHQAKRVLVMGGGLIGTELAMDLAGAGKIVVIVEPSQTLMGNLLPEYLALKMQAVMRHLNVDMYLSDSVIELACNGSHGMTVTLASGNCLQADVVISAAGLVPNVSLASQAGLDTRRGIVVDDTLQTSAQDIYALGDCAEIQGKVLAYLQPALLSANALAKSLLGQPGRLALPPMMIKVKTPHFPVQLGSAAQPSSGTLPDNARWQMNVDPQGCTARMLNDAGQIKGFVVTGEHVSQALPLLKALPTE</sequence>
<accession>A0A0J1K7K2</accession>
<keyword evidence="6" id="KW-0274">FAD</keyword>
<dbReference type="InterPro" id="IPR023753">
    <property type="entry name" value="FAD/NAD-binding_dom"/>
</dbReference>
<dbReference type="InterPro" id="IPR041364">
    <property type="entry name" value="Rbx-bd"/>
</dbReference>
<dbReference type="Proteomes" id="UP000035909">
    <property type="component" value="Unassembled WGS sequence"/>
</dbReference>
<keyword evidence="5" id="KW-0285">Flavoprotein</keyword>
<dbReference type="PANTHER" id="PTHR43429">
    <property type="entry name" value="PYRIDINE NUCLEOTIDE-DISULFIDE OXIDOREDUCTASE DOMAIN-CONTAINING"/>
    <property type="match status" value="1"/>
</dbReference>
<evidence type="ECO:0000256" key="6">
    <source>
        <dbReference type="ARBA" id="ARBA00022827"/>
    </source>
</evidence>
<dbReference type="SUPFAM" id="SSF51905">
    <property type="entry name" value="FAD/NAD(P)-binding domain"/>
    <property type="match status" value="1"/>
</dbReference>
<protein>
    <submittedName>
        <fullName evidence="11">NADH:flavorubredoxin oxidoreductase</fullName>
    </submittedName>
</protein>